<evidence type="ECO:0000256" key="4">
    <source>
        <dbReference type="ARBA" id="ARBA00023004"/>
    </source>
</evidence>
<dbReference type="InterPro" id="IPR058240">
    <property type="entry name" value="rSAM_sf"/>
</dbReference>
<keyword evidence="5" id="KW-0411">Iron-sulfur</keyword>
<dbReference type="InterPro" id="IPR050377">
    <property type="entry name" value="Radical_SAM_PqqE_MftC-like"/>
</dbReference>
<dbReference type="Proteomes" id="UP000521227">
    <property type="component" value="Unassembled WGS sequence"/>
</dbReference>
<dbReference type="Pfam" id="PF11946">
    <property type="entry name" value="DUF3463"/>
    <property type="match status" value="1"/>
</dbReference>
<proteinExistence type="predicted"/>
<evidence type="ECO:0000259" key="6">
    <source>
        <dbReference type="PROSITE" id="PS51918"/>
    </source>
</evidence>
<feature type="domain" description="Radical SAM core" evidence="6">
    <location>
        <begin position="20"/>
        <end position="240"/>
    </location>
</feature>
<dbReference type="PROSITE" id="PS51918">
    <property type="entry name" value="RADICAL_SAM"/>
    <property type="match status" value="1"/>
</dbReference>
<dbReference type="GO" id="GO:0046872">
    <property type="term" value="F:metal ion binding"/>
    <property type="evidence" value="ECO:0007669"/>
    <property type="project" value="UniProtKB-KW"/>
</dbReference>
<sequence>MAIPFFKEIKIGSYLVKQKLLGRKRYPLVLMLEPLFRCNLACVGCGKIDYPDAILNRRMSAQECWDAADECGAPMVAIPGGEPLIHKEIGEIVRGLVERKKFVSLCTNALLLEKKLDLFEPSPYLFFSVHLDGLKDHHDKAVSQKGVFDRAVSAIKAAKARGFTVNVNATIFDGHAAEDIAKFLDFTTELGVGVSMSPGYAYERAPDQEHFLNRTKTKKLFRDVFALGKGKKWNFMHSGLFLDFLAGNQNFECEPWGMPARNIFGWQKPCYLLGEGYTKTFKELMETTDWDTYGTGKYEKCADCMAHCGYEPTAANAAVSNPLKALKVAMFGIKTEGPMAPEIDMSKQRPAQYVFSSEVQKRLSEIRADEAKAAEAKAAKLAAATADAKSAQSASTAA</sequence>
<dbReference type="SFLD" id="SFLDF00397">
    <property type="entry name" value="adenosyl-hopene_transferase"/>
    <property type="match status" value="1"/>
</dbReference>
<dbReference type="Pfam" id="PF04055">
    <property type="entry name" value="Radical_SAM"/>
    <property type="match status" value="1"/>
</dbReference>
<name>A0A840N1N2_9BRAD</name>
<evidence type="ECO:0000256" key="5">
    <source>
        <dbReference type="ARBA" id="ARBA00023014"/>
    </source>
</evidence>
<dbReference type="InterPro" id="IPR017833">
    <property type="entry name" value="Hopanoid_synth-assoc_rSAM_HpnH"/>
</dbReference>
<dbReference type="SUPFAM" id="SSF102114">
    <property type="entry name" value="Radical SAM enzymes"/>
    <property type="match status" value="1"/>
</dbReference>
<protein>
    <submittedName>
        <fullName evidence="7">Hopanoid biosynthesis associated radical SAM protein HpnH</fullName>
    </submittedName>
</protein>
<gene>
    <name evidence="7" type="ORF">HNQ36_000594</name>
</gene>
<dbReference type="InterPro" id="IPR022563">
    <property type="entry name" value="DUF3463"/>
</dbReference>
<keyword evidence="3" id="KW-0479">Metal-binding</keyword>
<dbReference type="GO" id="GO:0003824">
    <property type="term" value="F:catalytic activity"/>
    <property type="evidence" value="ECO:0007669"/>
    <property type="project" value="InterPro"/>
</dbReference>
<dbReference type="EMBL" id="JACHIJ010000001">
    <property type="protein sequence ID" value="MBB5050646.1"/>
    <property type="molecule type" value="Genomic_DNA"/>
</dbReference>
<reference evidence="7 8" key="1">
    <citation type="submission" date="2020-08" db="EMBL/GenBank/DDBJ databases">
        <title>Genomic Encyclopedia of Type Strains, Phase IV (KMG-IV): sequencing the most valuable type-strain genomes for metagenomic binning, comparative biology and taxonomic classification.</title>
        <authorList>
            <person name="Goeker M."/>
        </authorList>
    </citation>
    <scope>NUCLEOTIDE SEQUENCE [LARGE SCALE GENOMIC DNA]</scope>
    <source>
        <strain evidence="7 8">DSM 17498</strain>
    </source>
</reference>
<keyword evidence="4" id="KW-0408">Iron</keyword>
<comment type="caution">
    <text evidence="7">The sequence shown here is derived from an EMBL/GenBank/DDBJ whole genome shotgun (WGS) entry which is preliminary data.</text>
</comment>
<dbReference type="PANTHER" id="PTHR11228:SF22">
    <property type="entry name" value="PEPTIDE BIOSYNTHESIS PROTEIN YYDG-RELATED"/>
    <property type="match status" value="1"/>
</dbReference>
<accession>A0A840N1N2</accession>
<dbReference type="RefSeq" id="WP_184082438.1">
    <property type="nucleotide sequence ID" value="NZ_JACHIJ010000001.1"/>
</dbReference>
<dbReference type="GO" id="GO:0051536">
    <property type="term" value="F:iron-sulfur cluster binding"/>
    <property type="evidence" value="ECO:0007669"/>
    <property type="project" value="UniProtKB-KW"/>
</dbReference>
<comment type="cofactor">
    <cofactor evidence="1">
        <name>[4Fe-4S] cluster</name>
        <dbReference type="ChEBI" id="CHEBI:49883"/>
    </cofactor>
</comment>
<dbReference type="SFLD" id="SFLDG01067">
    <property type="entry name" value="SPASM/twitch_domain_containing"/>
    <property type="match status" value="1"/>
</dbReference>
<dbReference type="SFLD" id="SFLDS00029">
    <property type="entry name" value="Radical_SAM"/>
    <property type="match status" value="1"/>
</dbReference>
<dbReference type="InterPro" id="IPR013785">
    <property type="entry name" value="Aldolase_TIM"/>
</dbReference>
<evidence type="ECO:0000313" key="7">
    <source>
        <dbReference type="EMBL" id="MBB5050646.1"/>
    </source>
</evidence>
<organism evidence="7 8">
    <name type="scientific">Afipia massiliensis</name>
    <dbReference type="NCBI Taxonomy" id="211460"/>
    <lineage>
        <taxon>Bacteria</taxon>
        <taxon>Pseudomonadati</taxon>
        <taxon>Pseudomonadota</taxon>
        <taxon>Alphaproteobacteria</taxon>
        <taxon>Hyphomicrobiales</taxon>
        <taxon>Nitrobacteraceae</taxon>
        <taxon>Afipia</taxon>
    </lineage>
</organism>
<dbReference type="InterPro" id="IPR007197">
    <property type="entry name" value="rSAM"/>
</dbReference>
<dbReference type="PANTHER" id="PTHR11228">
    <property type="entry name" value="RADICAL SAM DOMAIN PROTEIN"/>
    <property type="match status" value="1"/>
</dbReference>
<dbReference type="AlphaFoldDB" id="A0A840N1N2"/>
<dbReference type="NCBIfam" id="TIGR03470">
    <property type="entry name" value="HpnH"/>
    <property type="match status" value="1"/>
</dbReference>
<dbReference type="CDD" id="cd01335">
    <property type="entry name" value="Radical_SAM"/>
    <property type="match status" value="1"/>
</dbReference>
<evidence type="ECO:0000256" key="3">
    <source>
        <dbReference type="ARBA" id="ARBA00022723"/>
    </source>
</evidence>
<evidence type="ECO:0000256" key="2">
    <source>
        <dbReference type="ARBA" id="ARBA00022691"/>
    </source>
</evidence>
<evidence type="ECO:0000256" key="1">
    <source>
        <dbReference type="ARBA" id="ARBA00001966"/>
    </source>
</evidence>
<dbReference type="Gene3D" id="3.20.20.70">
    <property type="entry name" value="Aldolase class I"/>
    <property type="match status" value="1"/>
</dbReference>
<keyword evidence="2" id="KW-0949">S-adenosyl-L-methionine</keyword>
<evidence type="ECO:0000313" key="8">
    <source>
        <dbReference type="Proteomes" id="UP000521227"/>
    </source>
</evidence>